<dbReference type="PANTHER" id="PTHR11579:SF0">
    <property type="entry name" value="PROTEIN-L-ISOASPARTATE(D-ASPARTATE) O-METHYLTRANSFERASE"/>
    <property type="match status" value="1"/>
</dbReference>
<comment type="caution">
    <text evidence="12">The sequence shown here is derived from an EMBL/GenBank/DDBJ whole genome shotgun (WGS) entry which is preliminary data.</text>
</comment>
<sequence>MNEAPGLTQGRAPADLNRILAGQGDLTWPVWAKALLQVPRELFVPKRGWAVPDQDGVPAFSIDKRERPEQWFGAVYSDTSIVTQVDDGAGDPATGDGRFTSSVSAPGIVAQFGELLAPVRGDRILEVGTGSGWTASLLAGIVGEQGRVVSIEVDPSLAEPAAERVAAAGFRNVEVLAMDALDYTADKPFDRLHVTAGVADIPWSWMEALRPGGTAVMPWCPVWGHGHKLTLNRIGDEAVGKIHGSAGYMMLRAQRHAPCSPSSFLHDEDKARQYFTKINPKCVGRPENAPDWRTYGGGLVISAMAPGIRYELHEAEDGSGEATLWLHETFPGAREHGSWAVVEFVPDADEFEVTAYGERDLWEEVSSAWMYWNAVGRPDRTRFGATVSPEGLHVWLDRPSHVIG</sequence>
<reference evidence="13" key="1">
    <citation type="journal article" date="2019" name="Int. J. Syst. Evol. Microbiol.">
        <title>The Global Catalogue of Microorganisms (GCM) 10K type strain sequencing project: providing services to taxonomists for standard genome sequencing and annotation.</title>
        <authorList>
            <consortium name="The Broad Institute Genomics Platform"/>
            <consortium name="The Broad Institute Genome Sequencing Center for Infectious Disease"/>
            <person name="Wu L."/>
            <person name="Ma J."/>
        </authorList>
    </citation>
    <scope>NUCLEOTIDE SEQUENCE [LARGE SCALE GENOMIC DNA]</scope>
    <source>
        <strain evidence="13">JCM 16702</strain>
    </source>
</reference>
<dbReference type="InterPro" id="IPR000682">
    <property type="entry name" value="PCMT"/>
</dbReference>
<evidence type="ECO:0000313" key="12">
    <source>
        <dbReference type="EMBL" id="GAA4074201.1"/>
    </source>
</evidence>
<evidence type="ECO:0000256" key="1">
    <source>
        <dbReference type="ARBA" id="ARBA00004496"/>
    </source>
</evidence>
<evidence type="ECO:0000313" key="13">
    <source>
        <dbReference type="Proteomes" id="UP001500683"/>
    </source>
</evidence>
<organism evidence="12 13">
    <name type="scientific">Actinomadura miaoliensis</name>
    <dbReference type="NCBI Taxonomy" id="430685"/>
    <lineage>
        <taxon>Bacteria</taxon>
        <taxon>Bacillati</taxon>
        <taxon>Actinomycetota</taxon>
        <taxon>Actinomycetes</taxon>
        <taxon>Streptosporangiales</taxon>
        <taxon>Thermomonosporaceae</taxon>
        <taxon>Actinomadura</taxon>
    </lineage>
</organism>
<accession>A0ABP7VTK1</accession>
<dbReference type="Pfam" id="PF01135">
    <property type="entry name" value="PCMT"/>
    <property type="match status" value="1"/>
</dbReference>
<proteinExistence type="inferred from homology"/>
<dbReference type="GO" id="GO:0008168">
    <property type="term" value="F:methyltransferase activity"/>
    <property type="evidence" value="ECO:0007669"/>
    <property type="project" value="UniProtKB-KW"/>
</dbReference>
<evidence type="ECO:0000256" key="9">
    <source>
        <dbReference type="ARBA" id="ARBA00030757"/>
    </source>
</evidence>
<evidence type="ECO:0000256" key="5">
    <source>
        <dbReference type="ARBA" id="ARBA00022490"/>
    </source>
</evidence>
<dbReference type="PANTHER" id="PTHR11579">
    <property type="entry name" value="PROTEIN-L-ISOASPARTATE O-METHYLTRANSFERASE"/>
    <property type="match status" value="1"/>
</dbReference>
<keyword evidence="6 12" id="KW-0489">Methyltransferase</keyword>
<dbReference type="CDD" id="cd02440">
    <property type="entry name" value="AdoMet_MTases"/>
    <property type="match status" value="1"/>
</dbReference>
<comment type="similarity">
    <text evidence="2">Belongs to the methyltransferase superfamily. L-isoaspartyl/D-aspartyl protein methyltransferase family.</text>
</comment>
<evidence type="ECO:0000256" key="8">
    <source>
        <dbReference type="ARBA" id="ARBA00022691"/>
    </source>
</evidence>
<dbReference type="SUPFAM" id="SSF53335">
    <property type="entry name" value="S-adenosyl-L-methionine-dependent methyltransferases"/>
    <property type="match status" value="1"/>
</dbReference>
<evidence type="ECO:0000256" key="7">
    <source>
        <dbReference type="ARBA" id="ARBA00022679"/>
    </source>
</evidence>
<dbReference type="Proteomes" id="UP001500683">
    <property type="component" value="Unassembled WGS sequence"/>
</dbReference>
<gene>
    <name evidence="12" type="ORF">GCM10022214_33590</name>
</gene>
<comment type="subcellular location">
    <subcellularLocation>
        <location evidence="1">Cytoplasm</location>
    </subcellularLocation>
</comment>
<keyword evidence="7" id="KW-0808">Transferase</keyword>
<evidence type="ECO:0000256" key="2">
    <source>
        <dbReference type="ARBA" id="ARBA00005369"/>
    </source>
</evidence>
<keyword evidence="13" id="KW-1185">Reference proteome</keyword>
<dbReference type="EMBL" id="BAAAZG010000019">
    <property type="protein sequence ID" value="GAA4074201.1"/>
    <property type="molecule type" value="Genomic_DNA"/>
</dbReference>
<keyword evidence="8" id="KW-0949">S-adenosyl-L-methionine</keyword>
<evidence type="ECO:0000256" key="4">
    <source>
        <dbReference type="ARBA" id="ARBA00013346"/>
    </source>
</evidence>
<dbReference type="EC" id="2.1.1.77" evidence="3"/>
<evidence type="ECO:0000256" key="11">
    <source>
        <dbReference type="ARBA" id="ARBA00031350"/>
    </source>
</evidence>
<name>A0ABP7VTK1_9ACTN</name>
<dbReference type="Gene3D" id="3.40.50.150">
    <property type="entry name" value="Vaccinia Virus protein VP39"/>
    <property type="match status" value="1"/>
</dbReference>
<dbReference type="InterPro" id="IPR029063">
    <property type="entry name" value="SAM-dependent_MTases_sf"/>
</dbReference>
<evidence type="ECO:0000256" key="6">
    <source>
        <dbReference type="ARBA" id="ARBA00022603"/>
    </source>
</evidence>
<protein>
    <recommendedName>
        <fullName evidence="4">Protein-L-isoaspartate O-methyltransferase</fullName>
        <ecNumber evidence="3">2.1.1.77</ecNumber>
    </recommendedName>
    <alternativeName>
        <fullName evidence="11">L-isoaspartyl protein carboxyl methyltransferase</fullName>
    </alternativeName>
    <alternativeName>
        <fullName evidence="9">Protein L-isoaspartyl methyltransferase</fullName>
    </alternativeName>
    <alternativeName>
        <fullName evidence="10">Protein-beta-aspartate methyltransferase</fullName>
    </alternativeName>
</protein>
<keyword evidence="5" id="KW-0963">Cytoplasm</keyword>
<evidence type="ECO:0000256" key="10">
    <source>
        <dbReference type="ARBA" id="ARBA00031323"/>
    </source>
</evidence>
<dbReference type="GO" id="GO:0032259">
    <property type="term" value="P:methylation"/>
    <property type="evidence" value="ECO:0007669"/>
    <property type="project" value="UniProtKB-KW"/>
</dbReference>
<evidence type="ECO:0000256" key="3">
    <source>
        <dbReference type="ARBA" id="ARBA00011890"/>
    </source>
</evidence>